<proteinExistence type="inferred from homology"/>
<comment type="similarity">
    <text evidence="1">Belongs to the Gfo/Idh/MocA family.</text>
</comment>
<evidence type="ECO:0000259" key="3">
    <source>
        <dbReference type="Pfam" id="PF01408"/>
    </source>
</evidence>
<dbReference type="InterPro" id="IPR000683">
    <property type="entry name" value="Gfo/Idh/MocA-like_OxRdtase_N"/>
</dbReference>
<feature type="domain" description="GFO/IDH/MocA-like oxidoreductase" evidence="4">
    <location>
        <begin position="147"/>
        <end position="254"/>
    </location>
</feature>
<dbReference type="Gene3D" id="3.30.360.10">
    <property type="entry name" value="Dihydrodipicolinate Reductase, domain 2"/>
    <property type="match status" value="1"/>
</dbReference>
<dbReference type="Proteomes" id="UP001580407">
    <property type="component" value="Unassembled WGS sequence"/>
</dbReference>
<dbReference type="Pfam" id="PF22725">
    <property type="entry name" value="GFO_IDH_MocA_C3"/>
    <property type="match status" value="1"/>
</dbReference>
<dbReference type="Pfam" id="PF01408">
    <property type="entry name" value="GFO_IDH_MocA"/>
    <property type="match status" value="1"/>
</dbReference>
<dbReference type="SUPFAM" id="SSF55347">
    <property type="entry name" value="Glyceraldehyde-3-phosphate dehydrogenase-like, C-terminal domain"/>
    <property type="match status" value="1"/>
</dbReference>
<organism evidence="5 6">
    <name type="scientific">Paenibacillus terreus</name>
    <dbReference type="NCBI Taxonomy" id="1387834"/>
    <lineage>
        <taxon>Bacteria</taxon>
        <taxon>Bacillati</taxon>
        <taxon>Bacillota</taxon>
        <taxon>Bacilli</taxon>
        <taxon>Bacillales</taxon>
        <taxon>Paenibacillaceae</taxon>
        <taxon>Paenibacillus</taxon>
    </lineage>
</organism>
<keyword evidence="6" id="KW-1185">Reference proteome</keyword>
<evidence type="ECO:0000313" key="5">
    <source>
        <dbReference type="EMBL" id="MFB5680609.1"/>
    </source>
</evidence>
<dbReference type="InterPro" id="IPR036291">
    <property type="entry name" value="NAD(P)-bd_dom_sf"/>
</dbReference>
<evidence type="ECO:0000256" key="1">
    <source>
        <dbReference type="ARBA" id="ARBA00010928"/>
    </source>
</evidence>
<dbReference type="InterPro" id="IPR055170">
    <property type="entry name" value="GFO_IDH_MocA-like_dom"/>
</dbReference>
<name>A0ABV5B4L0_9BACL</name>
<dbReference type="Gene3D" id="3.40.50.720">
    <property type="entry name" value="NAD(P)-binding Rossmann-like Domain"/>
    <property type="match status" value="1"/>
</dbReference>
<evidence type="ECO:0000259" key="4">
    <source>
        <dbReference type="Pfam" id="PF22725"/>
    </source>
</evidence>
<protein>
    <submittedName>
        <fullName evidence="5">Gfo/Idh/MocA family protein</fullName>
    </submittedName>
</protein>
<evidence type="ECO:0000313" key="6">
    <source>
        <dbReference type="Proteomes" id="UP001580407"/>
    </source>
</evidence>
<dbReference type="RefSeq" id="WP_375524406.1">
    <property type="nucleotide sequence ID" value="NZ_JBHILM010000005.1"/>
</dbReference>
<evidence type="ECO:0000256" key="2">
    <source>
        <dbReference type="ARBA" id="ARBA00023002"/>
    </source>
</evidence>
<keyword evidence="2" id="KW-0560">Oxidoreductase</keyword>
<dbReference type="InterPro" id="IPR050984">
    <property type="entry name" value="Gfo/Idh/MocA_domain"/>
</dbReference>
<dbReference type="EMBL" id="JBHILM010000005">
    <property type="protein sequence ID" value="MFB5680609.1"/>
    <property type="molecule type" value="Genomic_DNA"/>
</dbReference>
<accession>A0ABV5B4L0</accession>
<dbReference type="PANTHER" id="PTHR22604:SF105">
    <property type="entry name" value="TRANS-1,2-DIHYDROBENZENE-1,2-DIOL DEHYDROGENASE"/>
    <property type="match status" value="1"/>
</dbReference>
<dbReference type="SUPFAM" id="SSF51735">
    <property type="entry name" value="NAD(P)-binding Rossmann-fold domains"/>
    <property type="match status" value="1"/>
</dbReference>
<dbReference type="PANTHER" id="PTHR22604">
    <property type="entry name" value="OXIDOREDUCTASES"/>
    <property type="match status" value="1"/>
</dbReference>
<reference evidence="5 6" key="1">
    <citation type="submission" date="2024-09" db="EMBL/GenBank/DDBJ databases">
        <authorList>
            <person name="Ruan L."/>
        </authorList>
    </citation>
    <scope>NUCLEOTIDE SEQUENCE [LARGE SCALE GENOMIC DNA]</scope>
    <source>
        <strain evidence="5 6">D33</strain>
    </source>
</reference>
<feature type="domain" description="Gfo/Idh/MocA-like oxidoreductase N-terminal" evidence="3">
    <location>
        <begin position="17"/>
        <end position="129"/>
    </location>
</feature>
<sequence>MNAAAAFAPPSPVGKPVRFGVIGCSSIVPRALLEPARYVEHSAVVAVANRTAAKAELMAEQYGIGTVHRTPAELLNDSEVDAVYIALSNDLHAEWIARAMKAGKHVLVEKPLCLHTEELDLIESALQEDGPSLLEGVMVRHHPWQDKLRTMITDHSFGRLRSVETSLCIPAKNGHKDNYRSRPEQGGGCFRDLGVYWLQFLQTLLGLEGADFQGQSSFDGPGGCDWTFQAQAKYPDGLRAAVLCSFERPYRCSHTLTFDDAVVSLNDCFRSNLGFYKMTLRIRRSGGLPAKAEFRPMNYYVNQLDYFCRIVRGMAVPVPFRESAERIRLLDSIYQSARQSRVK</sequence>
<gene>
    <name evidence="5" type="ORF">ACE3NQ_06765</name>
</gene>
<comment type="caution">
    <text evidence="5">The sequence shown here is derived from an EMBL/GenBank/DDBJ whole genome shotgun (WGS) entry which is preliminary data.</text>
</comment>